<dbReference type="EMBL" id="CADEAL010002957">
    <property type="protein sequence ID" value="CAB1442923.1"/>
    <property type="molecule type" value="Genomic_DNA"/>
</dbReference>
<protein>
    <submittedName>
        <fullName evidence="2">Uncharacterized protein</fullName>
    </submittedName>
</protein>
<keyword evidence="3" id="KW-1185">Reference proteome</keyword>
<feature type="region of interest" description="Disordered" evidence="1">
    <location>
        <begin position="194"/>
        <end position="218"/>
    </location>
</feature>
<comment type="caution">
    <text evidence="2">The sequence shown here is derived from an EMBL/GenBank/DDBJ whole genome shotgun (WGS) entry which is preliminary data.</text>
</comment>
<evidence type="ECO:0000313" key="3">
    <source>
        <dbReference type="Proteomes" id="UP001153269"/>
    </source>
</evidence>
<dbReference type="Proteomes" id="UP001153269">
    <property type="component" value="Unassembled WGS sequence"/>
</dbReference>
<dbReference type="AlphaFoldDB" id="A0A9N7V509"/>
<proteinExistence type="predicted"/>
<organism evidence="2 3">
    <name type="scientific">Pleuronectes platessa</name>
    <name type="common">European plaice</name>
    <dbReference type="NCBI Taxonomy" id="8262"/>
    <lineage>
        <taxon>Eukaryota</taxon>
        <taxon>Metazoa</taxon>
        <taxon>Chordata</taxon>
        <taxon>Craniata</taxon>
        <taxon>Vertebrata</taxon>
        <taxon>Euteleostomi</taxon>
        <taxon>Actinopterygii</taxon>
        <taxon>Neopterygii</taxon>
        <taxon>Teleostei</taxon>
        <taxon>Neoteleostei</taxon>
        <taxon>Acanthomorphata</taxon>
        <taxon>Carangaria</taxon>
        <taxon>Pleuronectiformes</taxon>
        <taxon>Pleuronectoidei</taxon>
        <taxon>Pleuronectidae</taxon>
        <taxon>Pleuronectes</taxon>
    </lineage>
</organism>
<gene>
    <name evidence="2" type="ORF">PLEPLA_LOCUS30642</name>
</gene>
<sequence length="266" mass="29096">MQPTANRPDDFIKLPSSAATIAWGGAHMEKHAPSFQSDPRGKSNQWPCVPGTLSREHLSPVCGSHVTSGGFHQGATGPNPLNCIYCHAFGFRRCRIRGRYCLKSRQMAKLECRPCSRGADALGSAHWLTFWSQQTASKERGATRTMTQTQQRKTGLTHLQDTVISTLVAGMLPLMGSKSWTVAVASTLSITSPSMCVGDPDKQQPPTRASPSEPGEPAVERFGVARRRSEQEQIRSRRSSYVLSIGRATTAWKVTCGEAAARRRLM</sequence>
<accession>A0A9N7V509</accession>
<reference evidence="2" key="1">
    <citation type="submission" date="2020-03" db="EMBL/GenBank/DDBJ databases">
        <authorList>
            <person name="Weist P."/>
        </authorList>
    </citation>
    <scope>NUCLEOTIDE SEQUENCE</scope>
</reference>
<evidence type="ECO:0000313" key="2">
    <source>
        <dbReference type="EMBL" id="CAB1442923.1"/>
    </source>
</evidence>
<name>A0A9N7V509_PLEPL</name>
<evidence type="ECO:0000256" key="1">
    <source>
        <dbReference type="SAM" id="MobiDB-lite"/>
    </source>
</evidence>